<feature type="domain" description="Secretion system C-terminal sorting" evidence="2">
    <location>
        <begin position="5"/>
        <end position="70"/>
    </location>
</feature>
<keyword evidence="4" id="KW-1185">Reference proteome</keyword>
<dbReference type="InterPro" id="IPR026444">
    <property type="entry name" value="Secre_tail"/>
</dbReference>
<evidence type="ECO:0000313" key="3">
    <source>
        <dbReference type="EMBL" id="MFD2563177.1"/>
    </source>
</evidence>
<dbReference type="NCBIfam" id="TIGR04183">
    <property type="entry name" value="Por_Secre_tail"/>
    <property type="match status" value="1"/>
</dbReference>
<dbReference type="RefSeq" id="WP_378294496.1">
    <property type="nucleotide sequence ID" value="NZ_JBHULE010000019.1"/>
</dbReference>
<evidence type="ECO:0000313" key="4">
    <source>
        <dbReference type="Proteomes" id="UP001597319"/>
    </source>
</evidence>
<protein>
    <submittedName>
        <fullName evidence="3">T9SS type A sorting domain-containing protein</fullName>
    </submittedName>
</protein>
<keyword evidence="1" id="KW-0732">Signal</keyword>
<reference evidence="4" key="1">
    <citation type="journal article" date="2019" name="Int. J. Syst. Evol. Microbiol.">
        <title>The Global Catalogue of Microorganisms (GCM) 10K type strain sequencing project: providing services to taxonomists for standard genome sequencing and annotation.</title>
        <authorList>
            <consortium name="The Broad Institute Genomics Platform"/>
            <consortium name="The Broad Institute Genome Sequencing Center for Infectious Disease"/>
            <person name="Wu L."/>
            <person name="Ma J."/>
        </authorList>
    </citation>
    <scope>NUCLEOTIDE SEQUENCE [LARGE SCALE GENOMIC DNA]</scope>
    <source>
        <strain evidence="4">KCTC 52274</strain>
    </source>
</reference>
<evidence type="ECO:0000256" key="1">
    <source>
        <dbReference type="ARBA" id="ARBA00022729"/>
    </source>
</evidence>
<evidence type="ECO:0000259" key="2">
    <source>
        <dbReference type="Pfam" id="PF18962"/>
    </source>
</evidence>
<comment type="caution">
    <text evidence="3">The sequence shown here is derived from an EMBL/GenBank/DDBJ whole genome shotgun (WGS) entry which is preliminary data.</text>
</comment>
<dbReference type="Proteomes" id="UP001597319">
    <property type="component" value="Unassembled WGS sequence"/>
</dbReference>
<gene>
    <name evidence="3" type="ORF">ACFSR1_10915</name>
</gene>
<organism evidence="3 4">
    <name type="scientific">Aquimarina rubra</name>
    <dbReference type="NCBI Taxonomy" id="1920033"/>
    <lineage>
        <taxon>Bacteria</taxon>
        <taxon>Pseudomonadati</taxon>
        <taxon>Bacteroidota</taxon>
        <taxon>Flavobacteriia</taxon>
        <taxon>Flavobacteriales</taxon>
        <taxon>Flavobacteriaceae</taxon>
        <taxon>Aquimarina</taxon>
    </lineage>
</organism>
<accession>A0ABW5LFQ4</accession>
<name>A0ABW5LFQ4_9FLAO</name>
<sequence>MQYKNPSNNSFNIKLPNEFKNAIYTLFDMFGCQLIFDETIKLSLNLDLSDFTNGVYFLNVEDGMIRATVRLIKK</sequence>
<dbReference type="EMBL" id="JBHULE010000019">
    <property type="protein sequence ID" value="MFD2563177.1"/>
    <property type="molecule type" value="Genomic_DNA"/>
</dbReference>
<proteinExistence type="predicted"/>
<dbReference type="Pfam" id="PF18962">
    <property type="entry name" value="Por_Secre_tail"/>
    <property type="match status" value="1"/>
</dbReference>